<dbReference type="Gene3D" id="3.30.40.10">
    <property type="entry name" value="Zinc/RING finger domain, C3HC4 (zinc finger)"/>
    <property type="match status" value="1"/>
</dbReference>
<feature type="region of interest" description="Disordered" evidence="2">
    <location>
        <begin position="233"/>
        <end position="253"/>
    </location>
</feature>
<evidence type="ECO:0000313" key="3">
    <source>
        <dbReference type="EMBL" id="KAG2937935.1"/>
    </source>
</evidence>
<dbReference type="AlphaFoldDB" id="A0A8T1DB01"/>
<feature type="compositionally biased region" description="Low complexity" evidence="2">
    <location>
        <begin position="485"/>
        <end position="499"/>
    </location>
</feature>
<feature type="coiled-coil region" evidence="1">
    <location>
        <begin position="28"/>
        <end position="122"/>
    </location>
</feature>
<name>A0A8T1DB01_9STRA</name>
<feature type="region of interest" description="Disordered" evidence="2">
    <location>
        <begin position="141"/>
        <end position="161"/>
    </location>
</feature>
<protein>
    <recommendedName>
        <fullName evidence="5">Zinc finger, RING/FYVE/PHD-type</fullName>
    </recommendedName>
</protein>
<feature type="compositionally biased region" description="Polar residues" evidence="2">
    <location>
        <begin position="235"/>
        <end position="253"/>
    </location>
</feature>
<feature type="region of interest" description="Disordered" evidence="2">
    <location>
        <begin position="411"/>
        <end position="505"/>
    </location>
</feature>
<feature type="compositionally biased region" description="Low complexity" evidence="2">
    <location>
        <begin position="569"/>
        <end position="600"/>
    </location>
</feature>
<proteinExistence type="predicted"/>
<reference evidence="3" key="1">
    <citation type="submission" date="2018-10" db="EMBL/GenBank/DDBJ databases">
        <title>Effector identification in a new, highly contiguous assembly of the strawberry crown rot pathogen Phytophthora cactorum.</title>
        <authorList>
            <person name="Armitage A.D."/>
            <person name="Nellist C.F."/>
            <person name="Bates H."/>
            <person name="Vickerstaff R.J."/>
            <person name="Harrison R.J."/>
        </authorList>
    </citation>
    <scope>NUCLEOTIDE SEQUENCE</scope>
    <source>
        <strain evidence="3">4040</strain>
    </source>
</reference>
<feature type="compositionally biased region" description="Polar residues" evidence="2">
    <location>
        <begin position="417"/>
        <end position="437"/>
    </location>
</feature>
<dbReference type="Proteomes" id="UP000736787">
    <property type="component" value="Unassembled WGS sequence"/>
</dbReference>
<accession>A0A8T1DB01</accession>
<dbReference type="InterPro" id="IPR013083">
    <property type="entry name" value="Znf_RING/FYVE/PHD"/>
</dbReference>
<organism evidence="3 4">
    <name type="scientific">Phytophthora cactorum</name>
    <dbReference type="NCBI Taxonomy" id="29920"/>
    <lineage>
        <taxon>Eukaryota</taxon>
        <taxon>Sar</taxon>
        <taxon>Stramenopiles</taxon>
        <taxon>Oomycota</taxon>
        <taxon>Peronosporomycetes</taxon>
        <taxon>Peronosporales</taxon>
        <taxon>Peronosporaceae</taxon>
        <taxon>Phytophthora</taxon>
    </lineage>
</organism>
<feature type="compositionally biased region" description="Polar residues" evidence="2">
    <location>
        <begin position="601"/>
        <end position="611"/>
    </location>
</feature>
<dbReference type="SUPFAM" id="SSF57850">
    <property type="entry name" value="RING/U-box"/>
    <property type="match status" value="1"/>
</dbReference>
<feature type="compositionally biased region" description="Basic and acidic residues" evidence="2">
    <location>
        <begin position="151"/>
        <end position="161"/>
    </location>
</feature>
<evidence type="ECO:0008006" key="5">
    <source>
        <dbReference type="Google" id="ProtNLM"/>
    </source>
</evidence>
<feature type="compositionally biased region" description="Polar residues" evidence="2">
    <location>
        <begin position="474"/>
        <end position="483"/>
    </location>
</feature>
<dbReference type="VEuPathDB" id="FungiDB:PC110_g2043"/>
<sequence length="637" mass="71568">MAIGKMQADSPSRQQCEQYNELLIKPAEESTSELAATLNERIQELAQRSQELQERNDELEKEKHELEKEKNRFAKKTWNLEISLRNKREQLWGEISDLQDALQAKKEELREALDSRADHRQAETVLREEFGFLRRRLREQDASLSQATTESNEKVREASEREGLLKETVKQLEKRLQDQNKLIRDQQASFSNVTAQSNERARDANVKQALLKENVEQLEKRLINQRRAFEEERAQWQQSAHTGQTEAQTELTSSLERAIPELRSLLSAYDRVHVNEKCLPLSAGKGQLNTTIGQSHSDLTQRLKEQERAFDQERAQLLEQASDAAETQRDITRRNLLEREKVLICPITLELFDVPVVTGCCGKTFSSEGLRQAIKQNPLCPFCRGKLSSTHPNRDVAKLVELHRRERFVLGIVDPETPTSSAPASQTNEHSTPSTAPTGRAHSSRRNTGSTRHTQHREHRSDRVQARSQVPHRPSTTVRTAQVNAAPDATSIAATTSSSQPQEREITPGGLYISTLCSDAPATRVPPHMVRSVLASLRFPSARPQSTATGRRLRARPIDRAASTASLTTALASRRRTASATSRAASRAVPSATTTAVSSAQPNSTPAFASQSKRRVRKFYNGRAQHSSCWCTYACCV</sequence>
<dbReference type="EMBL" id="RCMK01000297">
    <property type="protein sequence ID" value="KAG2937935.1"/>
    <property type="molecule type" value="Genomic_DNA"/>
</dbReference>
<evidence type="ECO:0000256" key="1">
    <source>
        <dbReference type="SAM" id="Coils"/>
    </source>
</evidence>
<feature type="region of interest" description="Disordered" evidence="2">
    <location>
        <begin position="569"/>
        <end position="612"/>
    </location>
</feature>
<evidence type="ECO:0000256" key="2">
    <source>
        <dbReference type="SAM" id="MobiDB-lite"/>
    </source>
</evidence>
<evidence type="ECO:0000313" key="4">
    <source>
        <dbReference type="Proteomes" id="UP000736787"/>
    </source>
</evidence>
<keyword evidence="1" id="KW-0175">Coiled coil</keyword>
<comment type="caution">
    <text evidence="3">The sequence shown here is derived from an EMBL/GenBank/DDBJ whole genome shotgun (WGS) entry which is preliminary data.</text>
</comment>
<gene>
    <name evidence="3" type="ORF">PC117_g11466</name>
</gene>